<name>Q4D8F2_TRYCC</name>
<feature type="chain" id="PRO_5004236766" evidence="2">
    <location>
        <begin position="27"/>
        <end position="546"/>
    </location>
</feature>
<protein>
    <submittedName>
        <fullName evidence="3">Uncharacterized protein</fullName>
    </submittedName>
</protein>
<proteinExistence type="predicted"/>
<evidence type="ECO:0000313" key="4">
    <source>
        <dbReference type="Proteomes" id="UP000002296"/>
    </source>
</evidence>
<dbReference type="RefSeq" id="XP_810649.1">
    <property type="nucleotide sequence ID" value="XM_805556.1"/>
</dbReference>
<reference evidence="3 4" key="1">
    <citation type="journal article" date="2005" name="Science">
        <title>The genome sequence of Trypanosoma cruzi, etiologic agent of Chagas disease.</title>
        <authorList>
            <person name="El-Sayed N.M."/>
            <person name="Myler P.J."/>
            <person name="Bartholomeu D.C."/>
            <person name="Nilsson D."/>
            <person name="Aggarwal G."/>
            <person name="Tran A.N."/>
            <person name="Ghedin E."/>
            <person name="Worthey E.A."/>
            <person name="Delcher A.L."/>
            <person name="Blandin G."/>
            <person name="Westenberger S.J."/>
            <person name="Caler E."/>
            <person name="Cerqueira G.C."/>
            <person name="Branche C."/>
            <person name="Haas B."/>
            <person name="Anupama A."/>
            <person name="Arner E."/>
            <person name="Aslund L."/>
            <person name="Attipoe P."/>
            <person name="Bontempi E."/>
            <person name="Bringaud F."/>
            <person name="Burton P."/>
            <person name="Cadag E."/>
            <person name="Campbell D.A."/>
            <person name="Carrington M."/>
            <person name="Crabtree J."/>
            <person name="Darban H."/>
            <person name="da Silveira J.F."/>
            <person name="de Jong P."/>
            <person name="Edwards K."/>
            <person name="Englund P.T."/>
            <person name="Fazelina G."/>
            <person name="Feldblyum T."/>
            <person name="Ferella M."/>
            <person name="Frasch A.C."/>
            <person name="Gull K."/>
            <person name="Horn D."/>
            <person name="Hou L."/>
            <person name="Huang Y."/>
            <person name="Kindlund E."/>
            <person name="Klingbeil M."/>
            <person name="Kluge S."/>
            <person name="Koo H."/>
            <person name="Lacerda D."/>
            <person name="Levin M.J."/>
            <person name="Lorenzi H."/>
            <person name="Louie T."/>
            <person name="Machado C.R."/>
            <person name="McCulloch R."/>
            <person name="McKenna A."/>
            <person name="Mizuno Y."/>
            <person name="Mottram J.C."/>
            <person name="Nelson S."/>
            <person name="Ochaya S."/>
            <person name="Osoegawa K."/>
            <person name="Pai G."/>
            <person name="Parsons M."/>
            <person name="Pentony M."/>
            <person name="Pettersson U."/>
            <person name="Pop M."/>
            <person name="Ramirez J.L."/>
            <person name="Rinta J."/>
            <person name="Robertson L."/>
            <person name="Salzberg S.L."/>
            <person name="Sanchez D.O."/>
            <person name="Seyler A."/>
            <person name="Sharma R."/>
            <person name="Shetty J."/>
            <person name="Simpson A.J."/>
            <person name="Sisk E."/>
            <person name="Tammi M.T."/>
            <person name="Tarleton R."/>
            <person name="Teixeira S."/>
            <person name="Van Aken S."/>
            <person name="Vogt C."/>
            <person name="Ward P.N."/>
            <person name="Wickstead B."/>
            <person name="Wortman J."/>
            <person name="White O."/>
            <person name="Fraser C.M."/>
            <person name="Stuart K.D."/>
            <person name="Andersson B."/>
        </authorList>
    </citation>
    <scope>NUCLEOTIDE SEQUENCE [LARGE SCALE GENOMIC DNA]</scope>
    <source>
        <strain evidence="3 4">CL Brener</strain>
    </source>
</reference>
<gene>
    <name evidence="3" type="ORF">Tc00.1047053511761.20</name>
</gene>
<dbReference type="KEGG" id="tcr:511761.20"/>
<sequence length="546" mass="60289">MLYWTMSLVAAFFLFLLIVLPKICVGTSVDIYIYICNCTVFIIIIIIIIFVCEEGDMPLILRLCLHAVGANGSKTQLWLSFPIFRTTSPKDIILFAWRSVEERMAAELEMHASYHSQLALCMRNVNGQFLFLGTAAMEDADKPIVNMPFFEELLSMKHETLETMSSASLRRFIFTQGALVPVPDLLRLNHKASGVNEQPFSFCEMVEVTPELSSDPLIDDPAPSALSETAVADVAPRVHAGSSSPNIASLSLIGTAPEETRGSATEETHAGRNTSVSVQYIDFAGQTYEAKVRRTDAPSLQAVMSEACEVIGAQVGCLFQSSNMRLMCNLGNKNIQPVVTDSDLRKLLKNVSARFYLAVDTRILASSSPDPLEATQKGPGLMLKETRDEAVEVVAAVGDHDSPWALATSAATLRQLGSLHPTPSFSPRERLSILRTRPTSLAGPSASTKVENMRNEEDTARLRLASAHFSMDEARRNHKTVLLKSMHDATYEGLCKKKAVLMEEWTECISAERDCQRLETLLTWLEKDLADGHARQEKLIRALYAA</sequence>
<keyword evidence="1" id="KW-1133">Transmembrane helix</keyword>
<keyword evidence="2" id="KW-0732">Signal</keyword>
<organism evidence="3 4">
    <name type="scientific">Trypanosoma cruzi (strain CL Brener)</name>
    <dbReference type="NCBI Taxonomy" id="353153"/>
    <lineage>
        <taxon>Eukaryota</taxon>
        <taxon>Discoba</taxon>
        <taxon>Euglenozoa</taxon>
        <taxon>Kinetoplastea</taxon>
        <taxon>Metakinetoplastina</taxon>
        <taxon>Trypanosomatida</taxon>
        <taxon>Trypanosomatidae</taxon>
        <taxon>Trypanosoma</taxon>
        <taxon>Schizotrypanum</taxon>
    </lineage>
</organism>
<comment type="caution">
    <text evidence="3">The sequence shown here is derived from an EMBL/GenBank/DDBJ whole genome shotgun (WGS) entry which is preliminary data.</text>
</comment>
<dbReference type="SMR" id="Q4D8F2"/>
<evidence type="ECO:0000256" key="2">
    <source>
        <dbReference type="SAM" id="SignalP"/>
    </source>
</evidence>
<dbReference type="PaxDb" id="353153-Q4D8F2"/>
<dbReference type="InParanoid" id="Q4D8F2"/>
<keyword evidence="1" id="KW-0472">Membrane</keyword>
<dbReference type="AlphaFoldDB" id="Q4D8F2"/>
<feature type="signal peptide" evidence="2">
    <location>
        <begin position="1"/>
        <end position="26"/>
    </location>
</feature>
<keyword evidence="1" id="KW-0812">Transmembrane</keyword>
<accession>Q4D8F2</accession>
<dbReference type="GeneID" id="3541477"/>
<dbReference type="EMBL" id="AAHK01000830">
    <property type="protein sequence ID" value="EAN88798.1"/>
    <property type="molecule type" value="Genomic_DNA"/>
</dbReference>
<evidence type="ECO:0000313" key="3">
    <source>
        <dbReference type="EMBL" id="EAN88798.1"/>
    </source>
</evidence>
<dbReference type="OMA" id="ANMRHEE"/>
<keyword evidence="4" id="KW-1185">Reference proteome</keyword>
<dbReference type="Proteomes" id="UP000002296">
    <property type="component" value="Unassembled WGS sequence"/>
</dbReference>
<evidence type="ECO:0000256" key="1">
    <source>
        <dbReference type="SAM" id="Phobius"/>
    </source>
</evidence>
<feature type="transmembrane region" description="Helical" evidence="1">
    <location>
        <begin position="31"/>
        <end position="52"/>
    </location>
</feature>